<protein>
    <submittedName>
        <fullName evidence="3">Uncharacterized protein</fullName>
    </submittedName>
</protein>
<proteinExistence type="predicted"/>
<name>A0A6J4R0A3_9ACTN</name>
<feature type="region of interest" description="Disordered" evidence="1">
    <location>
        <begin position="65"/>
        <end position="88"/>
    </location>
</feature>
<feature type="transmembrane region" description="Helical" evidence="2">
    <location>
        <begin position="38"/>
        <end position="63"/>
    </location>
</feature>
<dbReference type="EMBL" id="CADCVD010000128">
    <property type="protein sequence ID" value="CAA9453153.1"/>
    <property type="molecule type" value="Genomic_DNA"/>
</dbReference>
<sequence>MSRLRPLTLLFILLGAVPLIIGASGVVSYLLWRAGNGLFVWGLLPLAASLLLVGVLGAILGLAAGGTRRSSEENDGAVRKGPRGEDDV</sequence>
<reference evidence="3" key="1">
    <citation type="submission" date="2020-02" db="EMBL/GenBank/DDBJ databases">
        <authorList>
            <person name="Meier V. D."/>
        </authorList>
    </citation>
    <scope>NUCLEOTIDE SEQUENCE</scope>
    <source>
        <strain evidence="3">AVDCRST_MAG37</strain>
    </source>
</reference>
<gene>
    <name evidence="3" type="ORF">AVDCRST_MAG37-2601</name>
</gene>
<keyword evidence="2" id="KW-1133">Transmembrane helix</keyword>
<evidence type="ECO:0000256" key="2">
    <source>
        <dbReference type="SAM" id="Phobius"/>
    </source>
</evidence>
<evidence type="ECO:0000313" key="3">
    <source>
        <dbReference type="EMBL" id="CAA9453153.1"/>
    </source>
</evidence>
<feature type="transmembrane region" description="Helical" evidence="2">
    <location>
        <begin position="7"/>
        <end position="32"/>
    </location>
</feature>
<keyword evidence="2" id="KW-0472">Membrane</keyword>
<evidence type="ECO:0000256" key="1">
    <source>
        <dbReference type="SAM" id="MobiDB-lite"/>
    </source>
</evidence>
<accession>A0A6J4R0A3</accession>
<organism evidence="3">
    <name type="scientific">uncultured Rubrobacteraceae bacterium</name>
    <dbReference type="NCBI Taxonomy" id="349277"/>
    <lineage>
        <taxon>Bacteria</taxon>
        <taxon>Bacillati</taxon>
        <taxon>Actinomycetota</taxon>
        <taxon>Rubrobacteria</taxon>
        <taxon>Rubrobacterales</taxon>
        <taxon>Rubrobacteraceae</taxon>
        <taxon>environmental samples</taxon>
    </lineage>
</organism>
<dbReference type="AlphaFoldDB" id="A0A6J4R0A3"/>
<feature type="compositionally biased region" description="Basic and acidic residues" evidence="1">
    <location>
        <begin position="69"/>
        <end position="88"/>
    </location>
</feature>
<keyword evidence="2" id="KW-0812">Transmembrane</keyword>